<name>A0A7M1QY18_9ACTO</name>
<dbReference type="EMBL" id="CP063213">
    <property type="protein sequence ID" value="QOR46711.1"/>
    <property type="molecule type" value="Genomic_DNA"/>
</dbReference>
<keyword evidence="2" id="KW-1185">Reference proteome</keyword>
<sequence>MNKTDIFPPGVSAKELKLKLRRTISVVISSALLASWTGVAHADERDNSAEELTVKTIEHASVSEGIDTSLNLNLTSLGDDIVTSEGAGGIRISNDGGQATVEGSSGSLVIEGSDGRTLDIGSREMATVDAVESRNVDYAVTVSEAGNVRVHSIIGDKSAPEEYSYSFPGVDSIVLDSETGVAFLFAYVDGEPELVGGVDAPWARDARGVEVPTHFKVQGNVLTQVVEHKSGDFAYPITADPSWWDNVKGWFKSAGSWVVSKAKSAANWLGPKAKWLGGKAWSGTKWVAGKGWVAVKKIGPGALALCAGKGGWAWFRSDASGWVRVGDAVAGCFS</sequence>
<organism evidence="1 2">
    <name type="scientific">Trueperella pecoris</name>
    <dbReference type="NCBI Taxonomy" id="2733571"/>
    <lineage>
        <taxon>Bacteria</taxon>
        <taxon>Bacillati</taxon>
        <taxon>Actinomycetota</taxon>
        <taxon>Actinomycetes</taxon>
        <taxon>Actinomycetales</taxon>
        <taxon>Actinomycetaceae</taxon>
        <taxon>Trueperella</taxon>
    </lineage>
</organism>
<proteinExistence type="predicted"/>
<dbReference type="AlphaFoldDB" id="A0A7M1QY18"/>
<evidence type="ECO:0000313" key="2">
    <source>
        <dbReference type="Proteomes" id="UP000595053"/>
    </source>
</evidence>
<dbReference type="RefSeq" id="WP_193327824.1">
    <property type="nucleotide sequence ID" value="NZ_CP053291.1"/>
</dbReference>
<evidence type="ECO:0000313" key="1">
    <source>
        <dbReference type="EMBL" id="QOR46711.1"/>
    </source>
</evidence>
<gene>
    <name evidence="1" type="ORF">INS88_06085</name>
</gene>
<reference evidence="1 2" key="1">
    <citation type="submission" date="2020-10" db="EMBL/GenBank/DDBJ databases">
        <title>Trueperella pecoris sp. nov. isolated from bovine and porcine specimens.</title>
        <authorList>
            <person name="Schoenecker L."/>
            <person name="Schnydrig P."/>
            <person name="Brodard I."/>
            <person name="Thomann A."/>
            <person name="Hemphill A."/>
            <person name="Rodriguez-Campos S."/>
            <person name="Perreten V."/>
            <person name="Jores J."/>
            <person name="Kittl S."/>
        </authorList>
    </citation>
    <scope>NUCLEOTIDE SEQUENCE [LARGE SCALE GENOMIC DNA]</scope>
    <source>
        <strain evidence="1 2">15A0121</strain>
    </source>
</reference>
<protein>
    <submittedName>
        <fullName evidence="1">Uncharacterized protein</fullName>
    </submittedName>
</protein>
<accession>A0A7M1QY18</accession>
<dbReference type="Proteomes" id="UP000595053">
    <property type="component" value="Chromosome"/>
</dbReference>